<keyword evidence="1" id="KW-0812">Transmembrane</keyword>
<comment type="caution">
    <text evidence="2">The sequence shown here is derived from an EMBL/GenBank/DDBJ whole genome shotgun (WGS) entry which is preliminary data.</text>
</comment>
<keyword evidence="3" id="KW-1185">Reference proteome</keyword>
<sequence>MKRFFGTDSPLFRFMTILLELAEINLLFILCSLPVVTMGASYAAMTDSMNEMHVHGEGCFSAKRFFQVFKKSLKPMIPIGTVILVCCIGLGFNVNYVLKTMEGTGRILFCGIYVVLFLILSGIFQYSAFIAAKTEKWNKDELKNSFLLALAKFPLVILTTLLTASVLSVLMMSVSLMLRMLPLILLFWFSCPAYVCVGLHRRALKPLLPELFSEED</sequence>
<evidence type="ECO:0000313" key="2">
    <source>
        <dbReference type="EMBL" id="MCU6766307.1"/>
    </source>
</evidence>
<proteinExistence type="predicted"/>
<protein>
    <submittedName>
        <fullName evidence="2">YesL family protein</fullName>
    </submittedName>
</protein>
<keyword evidence="1" id="KW-1133">Transmembrane helix</keyword>
<name>A0ABT2TXN4_9FIRM</name>
<evidence type="ECO:0000256" key="1">
    <source>
        <dbReference type="SAM" id="Phobius"/>
    </source>
</evidence>
<dbReference type="Proteomes" id="UP001652409">
    <property type="component" value="Unassembled WGS sequence"/>
</dbReference>
<feature type="transmembrane region" description="Helical" evidence="1">
    <location>
        <begin position="106"/>
        <end position="132"/>
    </location>
</feature>
<gene>
    <name evidence="2" type="ORF">OCV61_12915</name>
</gene>
<accession>A0ABT2TXN4</accession>
<feature type="transmembrane region" description="Helical" evidence="1">
    <location>
        <begin position="24"/>
        <end position="45"/>
    </location>
</feature>
<dbReference type="InterPro" id="IPR006938">
    <property type="entry name" value="DUF624"/>
</dbReference>
<dbReference type="RefSeq" id="WP_158422137.1">
    <property type="nucleotide sequence ID" value="NZ_JAOQJL010000027.1"/>
</dbReference>
<dbReference type="Pfam" id="PF04854">
    <property type="entry name" value="DUF624"/>
    <property type="match status" value="1"/>
</dbReference>
<feature type="transmembrane region" description="Helical" evidence="1">
    <location>
        <begin position="180"/>
        <end position="199"/>
    </location>
</feature>
<reference evidence="2 3" key="1">
    <citation type="journal article" date="2021" name="ISME Commun">
        <title>Automated analysis of genomic sequences facilitates high-throughput and comprehensive description of bacteria.</title>
        <authorList>
            <person name="Hitch T.C.A."/>
        </authorList>
    </citation>
    <scope>NUCLEOTIDE SEQUENCE [LARGE SCALE GENOMIC DNA]</scope>
    <source>
        <strain evidence="2 3">Sanger_23</strain>
    </source>
</reference>
<evidence type="ECO:0000313" key="3">
    <source>
        <dbReference type="Proteomes" id="UP001652409"/>
    </source>
</evidence>
<keyword evidence="1" id="KW-0472">Membrane</keyword>
<dbReference type="EMBL" id="JAOQJL010000027">
    <property type="protein sequence ID" value="MCU6766307.1"/>
    <property type="molecule type" value="Genomic_DNA"/>
</dbReference>
<feature type="transmembrane region" description="Helical" evidence="1">
    <location>
        <begin position="153"/>
        <end position="174"/>
    </location>
</feature>
<organism evidence="2 3">
    <name type="scientific">Blautia ammoniilytica</name>
    <dbReference type="NCBI Taxonomy" id="2981782"/>
    <lineage>
        <taxon>Bacteria</taxon>
        <taxon>Bacillati</taxon>
        <taxon>Bacillota</taxon>
        <taxon>Clostridia</taxon>
        <taxon>Lachnospirales</taxon>
        <taxon>Lachnospiraceae</taxon>
        <taxon>Blautia</taxon>
    </lineage>
</organism>
<feature type="transmembrane region" description="Helical" evidence="1">
    <location>
        <begin position="73"/>
        <end position="94"/>
    </location>
</feature>